<gene>
    <name evidence="1" type="ORF">B8W67_19520</name>
</gene>
<keyword evidence="2" id="KW-1185">Reference proteome</keyword>
<evidence type="ECO:0000313" key="1">
    <source>
        <dbReference type="EMBL" id="OSC24504.1"/>
    </source>
</evidence>
<proteinExistence type="predicted"/>
<sequence>MSSFLRAEFTDIDPTWSLDDTDLCLRILESTVNPNTSIRALRDHWGDHDRDPITAAAFYLSSRFPVTTTVESVPQTTPVEVLRPWIDDAAGRPLDDLETTIVCVLAGFTIRHLDGTPTVDIPPFLIESERARRAGWRTPFGNPESYWPTRPRITQQKVDEVLVDMSDLSTGGVMNLAPSHFLHRRRELESVSVERIRELVDCLITRLPAVTEITDQDSVKDHHVSEWVTMRHPEIGHVGVGELVIAAAVAGYQIAVCDSGARTHDDLYIGVPNLFVDLYEHASSVHVRAPARSAA</sequence>
<dbReference type="Proteomes" id="UP000193577">
    <property type="component" value="Unassembled WGS sequence"/>
</dbReference>
<name>A0A7I7SJQ5_9MYCO</name>
<organism evidence="1 2">
    <name type="scientific">Mycolicibacillus koreensis</name>
    <dbReference type="NCBI Taxonomy" id="1069220"/>
    <lineage>
        <taxon>Bacteria</taxon>
        <taxon>Bacillati</taxon>
        <taxon>Actinomycetota</taxon>
        <taxon>Actinomycetes</taxon>
        <taxon>Mycobacteriales</taxon>
        <taxon>Mycobacteriaceae</taxon>
        <taxon>Mycolicibacillus</taxon>
    </lineage>
</organism>
<evidence type="ECO:0000313" key="2">
    <source>
        <dbReference type="Proteomes" id="UP000193577"/>
    </source>
</evidence>
<dbReference type="RefSeq" id="WP_085305816.1">
    <property type="nucleotide sequence ID" value="NZ_AP022594.1"/>
</dbReference>
<reference evidence="1 2" key="1">
    <citation type="submission" date="2017-04" db="EMBL/GenBank/DDBJ databases">
        <title>The new phylogeny of genus Mycobacterium.</title>
        <authorList>
            <person name="Tortoli E."/>
            <person name="Trovato A."/>
            <person name="Cirillo D.M."/>
        </authorList>
    </citation>
    <scope>NUCLEOTIDE SEQUENCE [LARGE SCALE GENOMIC DNA]</scope>
    <source>
        <strain evidence="1 2">KCTC 19819</strain>
    </source>
</reference>
<dbReference type="EMBL" id="NCXO01000078">
    <property type="protein sequence ID" value="OSC24504.1"/>
    <property type="molecule type" value="Genomic_DNA"/>
</dbReference>
<dbReference type="AlphaFoldDB" id="A0A7I7SJQ5"/>
<protein>
    <submittedName>
        <fullName evidence="1">Uncharacterized protein</fullName>
    </submittedName>
</protein>
<comment type="caution">
    <text evidence="1">The sequence shown here is derived from an EMBL/GenBank/DDBJ whole genome shotgun (WGS) entry which is preliminary data.</text>
</comment>
<accession>A0A7I7SJQ5</accession>